<evidence type="ECO:0000313" key="2">
    <source>
        <dbReference type="EMBL" id="KAG7098490.1"/>
    </source>
</evidence>
<feature type="compositionally biased region" description="Polar residues" evidence="1">
    <location>
        <begin position="159"/>
        <end position="177"/>
    </location>
</feature>
<dbReference type="Proteomes" id="UP001049176">
    <property type="component" value="Chromosome 1"/>
</dbReference>
<name>A0A9P8AEK8_9AGAR</name>
<dbReference type="GeneID" id="66069510"/>
<organism evidence="2 3">
    <name type="scientific">Marasmius oreades</name>
    <name type="common">fairy-ring Marasmius</name>
    <dbReference type="NCBI Taxonomy" id="181124"/>
    <lineage>
        <taxon>Eukaryota</taxon>
        <taxon>Fungi</taxon>
        <taxon>Dikarya</taxon>
        <taxon>Basidiomycota</taxon>
        <taxon>Agaricomycotina</taxon>
        <taxon>Agaricomycetes</taxon>
        <taxon>Agaricomycetidae</taxon>
        <taxon>Agaricales</taxon>
        <taxon>Marasmiineae</taxon>
        <taxon>Marasmiaceae</taxon>
        <taxon>Marasmius</taxon>
    </lineage>
</organism>
<keyword evidence="3" id="KW-1185">Reference proteome</keyword>
<comment type="caution">
    <text evidence="2">The sequence shown here is derived from an EMBL/GenBank/DDBJ whole genome shotgun (WGS) entry which is preliminary data.</text>
</comment>
<dbReference type="AlphaFoldDB" id="A0A9P8AEK8"/>
<dbReference type="EMBL" id="CM032181">
    <property type="protein sequence ID" value="KAG7098490.1"/>
    <property type="molecule type" value="Genomic_DNA"/>
</dbReference>
<sequence>MQKGSVMQPLAHSLNHLGTPIFLRAIVSYIRSAYPSLPLDPVIFQSIFVCLIAGNKHLILRTSEDDVALVMRIAAKILSLVFGLATHRLRIRAKEPALSASVGPNSFLRSLFLPIFPSNANVGSNGSIYNSQDDSSTVTGRKGRKRRQRRVSSRSHSRPTTGQSKANQFPRSVSYPNDISLPKQPPTGINPDPSWDHHIPQSRSTPSNPFASDSVKSSSALTSPTFPHSHSDPSPIRPRDISNPQVPKALVISGLENASFLAQRALTTVLTEKQVVLDGLIPNEGSGADSRRSRFINETKGIQEHDIDGVWPLPDDFFLLYVCPLNEWERPDIHKTLLDKFAMSATVTLQPSTRSAASTLYRPHSFRGSPVLSPVPLGPNHAPASSPPFFTQSLPARQWSPSPHASAAAVNTSLISMQFIYTLREVCSRVHFPPPLNLYLLNLFSAATYHPQLEGRLLTAVSTKNAYDLCRAWRVLKGDPTGTELVEDTVLVEDEAPADAPGNEAIAIGSEDITHFNDDAAHHLGLQMELGSDEDEYIQEDVFDLPILEVTQSDVARIVPRVISHRVRVRNGPQDEVLASAMFGAALPSDDLDGRNRAERGIHGNKITVKDILVSVLQEV</sequence>
<feature type="compositionally biased region" description="Polar residues" evidence="1">
    <location>
        <begin position="124"/>
        <end position="135"/>
    </location>
</feature>
<feature type="compositionally biased region" description="Basic residues" evidence="1">
    <location>
        <begin position="141"/>
        <end position="157"/>
    </location>
</feature>
<dbReference type="KEGG" id="more:E1B28_000434"/>
<dbReference type="RefSeq" id="XP_043014960.1">
    <property type="nucleotide sequence ID" value="XM_043160697.1"/>
</dbReference>
<reference evidence="2" key="1">
    <citation type="journal article" date="2021" name="Genome Biol. Evol.">
        <title>The assembled and annotated genome of the fairy-ring fungus Marasmius oreades.</title>
        <authorList>
            <person name="Hiltunen M."/>
            <person name="Ament-Velasquez S.L."/>
            <person name="Johannesson H."/>
        </authorList>
    </citation>
    <scope>NUCLEOTIDE SEQUENCE</scope>
    <source>
        <strain evidence="2">03SP1</strain>
    </source>
</reference>
<accession>A0A9P8AEK8</accession>
<evidence type="ECO:0000256" key="1">
    <source>
        <dbReference type="SAM" id="MobiDB-lite"/>
    </source>
</evidence>
<feature type="region of interest" description="Disordered" evidence="1">
    <location>
        <begin position="124"/>
        <end position="242"/>
    </location>
</feature>
<feature type="compositionally biased region" description="Polar residues" evidence="1">
    <location>
        <begin position="201"/>
        <end position="228"/>
    </location>
</feature>
<proteinExistence type="predicted"/>
<gene>
    <name evidence="2" type="ORF">E1B28_000434</name>
</gene>
<protein>
    <submittedName>
        <fullName evidence="2">Uncharacterized protein</fullName>
    </submittedName>
</protein>
<dbReference type="OrthoDB" id="5582146at2759"/>
<evidence type="ECO:0000313" key="3">
    <source>
        <dbReference type="Proteomes" id="UP001049176"/>
    </source>
</evidence>